<evidence type="ECO:0000313" key="3">
    <source>
        <dbReference type="EMBL" id="GFH78873.1"/>
    </source>
</evidence>
<accession>A0A8H9HIK9</accession>
<evidence type="ECO:0000313" key="5">
    <source>
        <dbReference type="Proteomes" id="UP000480804"/>
    </source>
</evidence>
<feature type="compositionally biased region" description="Basic and acidic residues" evidence="1">
    <location>
        <begin position="15"/>
        <end position="27"/>
    </location>
</feature>
<dbReference type="PROSITE" id="PS51118">
    <property type="entry name" value="HTH_HXLR"/>
    <property type="match status" value="1"/>
</dbReference>
<protein>
    <recommendedName>
        <fullName evidence="2">HTH hxlR-type domain-containing protein</fullName>
    </recommendedName>
</protein>
<feature type="region of interest" description="Disordered" evidence="1">
    <location>
        <begin position="1"/>
        <end position="51"/>
    </location>
</feature>
<proteinExistence type="predicted"/>
<keyword evidence="5" id="KW-1185">Reference proteome</keyword>
<name>A0A8H9HIK9_9ACTN</name>
<evidence type="ECO:0000256" key="1">
    <source>
        <dbReference type="SAM" id="MobiDB-lite"/>
    </source>
</evidence>
<reference evidence="3 5" key="2">
    <citation type="submission" date="2020-02" db="EMBL/GenBank/DDBJ databases">
        <title>Whole genome shotgun sequence of Streptomyces gougerotii NBRC 13043.</title>
        <authorList>
            <person name="Ichikawa N."/>
            <person name="Komaki H."/>
            <person name="Tamura T."/>
        </authorList>
    </citation>
    <scope>NUCLEOTIDE SEQUENCE [LARGE SCALE GENOMIC DNA]</scope>
    <source>
        <strain evidence="3 5">NBRC 13043</strain>
    </source>
</reference>
<dbReference type="EMBL" id="BLLO01000020">
    <property type="protein sequence ID" value="GFH78873.1"/>
    <property type="molecule type" value="Genomic_DNA"/>
</dbReference>
<reference evidence="4" key="1">
    <citation type="journal article" date="2014" name="Int. J. Syst. Evol. Microbiol.">
        <title>Complete genome sequence of Corynebacterium casei LMG S-19264T (=DSM 44701T), isolated from a smear-ripened cheese.</title>
        <authorList>
            <consortium name="US DOE Joint Genome Institute (JGI-PGF)"/>
            <person name="Walter F."/>
            <person name="Albersmeier A."/>
            <person name="Kalinowski J."/>
            <person name="Ruckert C."/>
        </authorList>
    </citation>
    <scope>NUCLEOTIDE SEQUENCE</scope>
    <source>
        <strain evidence="4">JCM 4136</strain>
    </source>
</reference>
<dbReference type="InterPro" id="IPR036390">
    <property type="entry name" value="WH_DNA-bd_sf"/>
</dbReference>
<dbReference type="Proteomes" id="UP000660975">
    <property type="component" value="Unassembled WGS sequence"/>
</dbReference>
<dbReference type="Pfam" id="PF01638">
    <property type="entry name" value="HxlR"/>
    <property type="match status" value="1"/>
</dbReference>
<evidence type="ECO:0000313" key="6">
    <source>
        <dbReference type="Proteomes" id="UP000660975"/>
    </source>
</evidence>
<organism evidence="4 6">
    <name type="scientific">Streptomyces gougerotii</name>
    <dbReference type="NCBI Taxonomy" id="53448"/>
    <lineage>
        <taxon>Bacteria</taxon>
        <taxon>Bacillati</taxon>
        <taxon>Actinomycetota</taxon>
        <taxon>Actinomycetes</taxon>
        <taxon>Kitasatosporales</taxon>
        <taxon>Streptomycetaceae</taxon>
        <taxon>Streptomyces</taxon>
        <taxon>Streptomyces diastaticus group</taxon>
    </lineage>
</organism>
<evidence type="ECO:0000313" key="4">
    <source>
        <dbReference type="EMBL" id="GGU68722.1"/>
    </source>
</evidence>
<dbReference type="InterPro" id="IPR002577">
    <property type="entry name" value="HTH_HxlR"/>
</dbReference>
<dbReference type="InterPro" id="IPR036388">
    <property type="entry name" value="WH-like_DNA-bd_sf"/>
</dbReference>
<sequence>MDGVSEKMLSQTPRALDRDGLVVRDARPGNPPHVEYRLTPLGAEASTRSSP</sequence>
<dbReference type="SUPFAM" id="SSF46785">
    <property type="entry name" value="Winged helix' DNA-binding domain"/>
    <property type="match status" value="1"/>
</dbReference>
<feature type="domain" description="HTH hxlR-type" evidence="2">
    <location>
        <begin position="1"/>
        <end position="51"/>
    </location>
</feature>
<gene>
    <name evidence="4" type="ORF">GCM10010227_23240</name>
    <name evidence="3" type="ORF">Sgou_35430</name>
</gene>
<dbReference type="Proteomes" id="UP000480804">
    <property type="component" value="Unassembled WGS sequence"/>
</dbReference>
<comment type="caution">
    <text evidence="4">The sequence shown here is derived from an EMBL/GenBank/DDBJ whole genome shotgun (WGS) entry which is preliminary data.</text>
</comment>
<evidence type="ECO:0000259" key="2">
    <source>
        <dbReference type="PROSITE" id="PS51118"/>
    </source>
</evidence>
<dbReference type="Gene3D" id="1.10.10.10">
    <property type="entry name" value="Winged helix-like DNA-binding domain superfamily/Winged helix DNA-binding domain"/>
    <property type="match status" value="1"/>
</dbReference>
<reference evidence="4" key="3">
    <citation type="submission" date="2020-09" db="EMBL/GenBank/DDBJ databases">
        <authorList>
            <person name="Sun Q."/>
            <person name="Ohkuma M."/>
        </authorList>
    </citation>
    <scope>NUCLEOTIDE SEQUENCE</scope>
    <source>
        <strain evidence="4">JCM 4136</strain>
    </source>
</reference>
<dbReference type="AlphaFoldDB" id="A0A8H9HIK9"/>
<dbReference type="EMBL" id="BMSC01000005">
    <property type="protein sequence ID" value="GGU68722.1"/>
    <property type="molecule type" value="Genomic_DNA"/>
</dbReference>